<proteinExistence type="predicted"/>
<evidence type="ECO:0000259" key="2">
    <source>
        <dbReference type="Pfam" id="PF00144"/>
    </source>
</evidence>
<keyword evidence="1" id="KW-0378">Hydrolase</keyword>
<dbReference type="Proteomes" id="UP000595254">
    <property type="component" value="Chromosome"/>
</dbReference>
<dbReference type="KEGG" id="ppsr:I6J18_19675"/>
<sequence length="350" mass="38742">MIASRINELFTEHIQKQEFAGGVCQVSVAGKTMFKEAYGIANKSTNLKMTMNTRFDLASVTKLFTATLILQLISNKRVSLDTSLSEALPAAAENECLAPITIRQLLTHTSGLIAWYPLYTHLPNRDLFSILSEISLSNEMELGSVLYSDLNYILLGEVIKHQLKTTLHEAIQTNISIPLNLATLSYGPINNLAAATEYGNRIERKMCDERDLTFTSWRKKDVPISGEVNDGNAHYFFQGVAGHAGLFGNAADLVKLGEFYLRGGDEIIDRCLIETSMTKQNGTRGLGWDLSETFPIGCGHTGFTGTALWIVPERRLVVALLTNRLNVPTPINSKDFRQTIFSEIMNGGFN</sequence>
<dbReference type="PANTHER" id="PTHR43283">
    <property type="entry name" value="BETA-LACTAMASE-RELATED"/>
    <property type="match status" value="1"/>
</dbReference>
<name>A0A974NLI1_PERPY</name>
<dbReference type="Gene3D" id="3.40.710.10">
    <property type="entry name" value="DD-peptidase/beta-lactamase superfamily"/>
    <property type="match status" value="1"/>
</dbReference>
<dbReference type="Pfam" id="PF00144">
    <property type="entry name" value="Beta-lactamase"/>
    <property type="match status" value="1"/>
</dbReference>
<protein>
    <submittedName>
        <fullName evidence="3">Beta-lactamase family protein</fullName>
    </submittedName>
</protein>
<dbReference type="RefSeq" id="WP_040373799.1">
    <property type="nucleotide sequence ID" value="NZ_CP068053.1"/>
</dbReference>
<evidence type="ECO:0000256" key="1">
    <source>
        <dbReference type="ARBA" id="ARBA00022801"/>
    </source>
</evidence>
<dbReference type="InterPro" id="IPR050789">
    <property type="entry name" value="Diverse_Enzym_Activities"/>
</dbReference>
<gene>
    <name evidence="3" type="ORF">I6J18_19675</name>
</gene>
<dbReference type="InterPro" id="IPR001466">
    <property type="entry name" value="Beta-lactam-related"/>
</dbReference>
<dbReference type="AlphaFoldDB" id="A0A974NLI1"/>
<evidence type="ECO:0000313" key="3">
    <source>
        <dbReference type="EMBL" id="QQS99782.1"/>
    </source>
</evidence>
<feature type="domain" description="Beta-lactamase-related" evidence="2">
    <location>
        <begin position="7"/>
        <end position="326"/>
    </location>
</feature>
<dbReference type="EMBL" id="CP068053">
    <property type="protein sequence ID" value="QQS99782.1"/>
    <property type="molecule type" value="Genomic_DNA"/>
</dbReference>
<dbReference type="SUPFAM" id="SSF56601">
    <property type="entry name" value="beta-lactamase/transpeptidase-like"/>
    <property type="match status" value="1"/>
</dbReference>
<dbReference type="InterPro" id="IPR012338">
    <property type="entry name" value="Beta-lactam/transpept-like"/>
</dbReference>
<evidence type="ECO:0000313" key="4">
    <source>
        <dbReference type="Proteomes" id="UP000595254"/>
    </source>
</evidence>
<reference evidence="3 4" key="1">
    <citation type="submission" date="2021-01" db="EMBL/GenBank/DDBJ databases">
        <title>FDA dAtabase for Regulatory Grade micrObial Sequences (FDA-ARGOS): Supporting development and validation of Infectious Disease Dx tests.</title>
        <authorList>
            <person name="Nelson B."/>
            <person name="Plummer A."/>
            <person name="Tallon L."/>
            <person name="Sadzewicz L."/>
            <person name="Zhao X."/>
            <person name="Boylan J."/>
            <person name="Ott S."/>
            <person name="Bowen H."/>
            <person name="Vavikolanu K."/>
            <person name="Mehta A."/>
            <person name="Aluvathingal J."/>
            <person name="Nadendla S."/>
            <person name="Myers T."/>
            <person name="Yan Y."/>
            <person name="Sichtig H."/>
        </authorList>
    </citation>
    <scope>NUCLEOTIDE SEQUENCE [LARGE SCALE GENOMIC DNA]</scope>
    <source>
        <strain evidence="3 4">FDAARGOS_1161</strain>
    </source>
</reference>
<dbReference type="PANTHER" id="PTHR43283:SF11">
    <property type="entry name" value="BETA-LACTAMASE-RELATED DOMAIN-CONTAINING PROTEIN"/>
    <property type="match status" value="1"/>
</dbReference>
<keyword evidence="4" id="KW-1185">Reference proteome</keyword>
<organism evidence="3 4">
    <name type="scientific">Peribacillus psychrosaccharolyticus</name>
    <name type="common">Bacillus psychrosaccharolyticus</name>
    <dbReference type="NCBI Taxonomy" id="1407"/>
    <lineage>
        <taxon>Bacteria</taxon>
        <taxon>Bacillati</taxon>
        <taxon>Bacillota</taxon>
        <taxon>Bacilli</taxon>
        <taxon>Bacillales</taxon>
        <taxon>Bacillaceae</taxon>
        <taxon>Peribacillus</taxon>
    </lineage>
</organism>
<accession>A0A974NLI1</accession>
<dbReference type="GO" id="GO:0016787">
    <property type="term" value="F:hydrolase activity"/>
    <property type="evidence" value="ECO:0007669"/>
    <property type="project" value="UniProtKB-KW"/>
</dbReference>